<dbReference type="GO" id="GO:0005737">
    <property type="term" value="C:cytoplasm"/>
    <property type="evidence" value="ECO:0007669"/>
    <property type="project" value="TreeGrafter"/>
</dbReference>
<dbReference type="Gene3D" id="3.30.460.10">
    <property type="entry name" value="Beta Polymerase, domain 2"/>
    <property type="match status" value="1"/>
</dbReference>
<dbReference type="PROSITE" id="PS00910">
    <property type="entry name" value="UPF0029"/>
    <property type="match status" value="1"/>
</dbReference>
<evidence type="ECO:0000313" key="4">
    <source>
        <dbReference type="Proteomes" id="UP000887574"/>
    </source>
</evidence>
<dbReference type="WBParaSite" id="jg1716.2">
    <property type="protein sequence ID" value="jg1716.2"/>
    <property type="gene ID" value="jg1716"/>
</dbReference>
<name>A0A915D993_9BILA</name>
<feature type="domain" description="Impact N-terminal" evidence="3">
    <location>
        <begin position="121"/>
        <end position="231"/>
    </location>
</feature>
<dbReference type="AlphaFoldDB" id="A0A915D993"/>
<evidence type="ECO:0000313" key="5">
    <source>
        <dbReference type="WBParaSite" id="jg1716.2"/>
    </source>
</evidence>
<dbReference type="InterPro" id="IPR020569">
    <property type="entry name" value="UPF0029_Impact_CS"/>
</dbReference>
<comment type="similarity">
    <text evidence="1">Belongs to the IMPACT family.</text>
</comment>
<dbReference type="GO" id="GO:0140469">
    <property type="term" value="P:GCN2-mediated signaling"/>
    <property type="evidence" value="ECO:0007669"/>
    <property type="project" value="TreeGrafter"/>
</dbReference>
<evidence type="ECO:0000259" key="3">
    <source>
        <dbReference type="Pfam" id="PF01205"/>
    </source>
</evidence>
<dbReference type="SUPFAM" id="SSF54495">
    <property type="entry name" value="UBC-like"/>
    <property type="match status" value="1"/>
</dbReference>
<dbReference type="InterPro" id="IPR043519">
    <property type="entry name" value="NT_sf"/>
</dbReference>
<evidence type="ECO:0000256" key="1">
    <source>
        <dbReference type="ARBA" id="ARBA00007665"/>
    </source>
</evidence>
<sequence>MAEFSSIESEIESVKAIFPDVVEVIDKQSRICVVFAPDARVYVHLHANSHPIFEVCAPSMPGQFKTYMLNQLRNVYAEHPDQPVLYGIVEKALELYYERSIPQPLNDSVFQIFSGPILEDRKSIFQAHVAAVDSKEEAMAVLAQLKSNSKIARATHNIYAWKVERANANGKKIDMHDCEDDGEFGAGPKLLKILSMMKVKNLIVIVTRWYGGKHLGPDRFRHICNLARAVIVESVNERILQPICGGNYEEDEQQEDEKKETEEERPSKKAEQKMRAAIKKNLRPVKEATPERVVELLRELRAKDIVCLKVPINQCTHPHLIICSSQNDRHADAVTQSIRKFSSLTSFIRFV</sequence>
<organism evidence="4 5">
    <name type="scientific">Ditylenchus dipsaci</name>
    <dbReference type="NCBI Taxonomy" id="166011"/>
    <lineage>
        <taxon>Eukaryota</taxon>
        <taxon>Metazoa</taxon>
        <taxon>Ecdysozoa</taxon>
        <taxon>Nematoda</taxon>
        <taxon>Chromadorea</taxon>
        <taxon>Rhabditida</taxon>
        <taxon>Tylenchina</taxon>
        <taxon>Tylenchomorpha</taxon>
        <taxon>Sphaerularioidea</taxon>
        <taxon>Anguinidae</taxon>
        <taxon>Anguininae</taxon>
        <taxon>Ditylenchus</taxon>
    </lineage>
</organism>
<dbReference type="InterPro" id="IPR023582">
    <property type="entry name" value="Impact"/>
</dbReference>
<feature type="region of interest" description="Disordered" evidence="2">
    <location>
        <begin position="247"/>
        <end position="275"/>
    </location>
</feature>
<evidence type="ECO:0000256" key="2">
    <source>
        <dbReference type="SAM" id="MobiDB-lite"/>
    </source>
</evidence>
<dbReference type="Proteomes" id="UP000887574">
    <property type="component" value="Unplaced"/>
</dbReference>
<dbReference type="Pfam" id="PF02410">
    <property type="entry name" value="RsfS"/>
    <property type="match status" value="1"/>
</dbReference>
<keyword evidence="4" id="KW-1185">Reference proteome</keyword>
<dbReference type="GO" id="GO:0006446">
    <property type="term" value="P:regulation of translational initiation"/>
    <property type="evidence" value="ECO:0007669"/>
    <property type="project" value="TreeGrafter"/>
</dbReference>
<dbReference type="Pfam" id="PF01205">
    <property type="entry name" value="Impact_N"/>
    <property type="match status" value="1"/>
</dbReference>
<proteinExistence type="inferred from homology"/>
<dbReference type="SUPFAM" id="SSF81301">
    <property type="entry name" value="Nucleotidyltransferase"/>
    <property type="match status" value="1"/>
</dbReference>
<dbReference type="InterPro" id="IPR001498">
    <property type="entry name" value="Impact_N"/>
</dbReference>
<reference evidence="5" key="1">
    <citation type="submission" date="2022-11" db="UniProtKB">
        <authorList>
            <consortium name="WormBaseParasite"/>
        </authorList>
    </citation>
    <scope>IDENTIFICATION</scope>
</reference>
<dbReference type="InterPro" id="IPR036956">
    <property type="entry name" value="Impact_N_sf"/>
</dbReference>
<dbReference type="Gene3D" id="3.30.230.30">
    <property type="entry name" value="Impact, N-terminal domain"/>
    <property type="match status" value="1"/>
</dbReference>
<dbReference type="SUPFAM" id="SSF54211">
    <property type="entry name" value="Ribosomal protein S5 domain 2-like"/>
    <property type="match status" value="1"/>
</dbReference>
<dbReference type="PANTHER" id="PTHR16301">
    <property type="entry name" value="IMPACT-RELATED"/>
    <property type="match status" value="1"/>
</dbReference>
<dbReference type="PANTHER" id="PTHR16301:SF25">
    <property type="entry name" value="PROTEIN IMPACT"/>
    <property type="match status" value="1"/>
</dbReference>
<dbReference type="InterPro" id="IPR016135">
    <property type="entry name" value="UBQ-conjugating_enzyme/RWD"/>
</dbReference>
<dbReference type="InterPro" id="IPR020568">
    <property type="entry name" value="Ribosomal_Su5_D2-typ_SF"/>
</dbReference>
<protein>
    <submittedName>
        <fullName evidence="5">Impact N-terminal domain-containing protein</fullName>
    </submittedName>
</protein>
<accession>A0A915D993</accession>
<feature type="compositionally biased region" description="Basic and acidic residues" evidence="2">
    <location>
        <begin position="256"/>
        <end position="274"/>
    </location>
</feature>